<evidence type="ECO:0000313" key="3">
    <source>
        <dbReference type="Proteomes" id="UP000061569"/>
    </source>
</evidence>
<sequence length="38" mass="4287">MRAGVGGIDDDAKRRLDGQQGFHQQKAPEPSRHRKVED</sequence>
<accession>A0A0S2DA38</accession>
<dbReference type="Proteomes" id="UP000061569">
    <property type="component" value="Chromosome"/>
</dbReference>
<name>A0A0S2DA38_LYSEN</name>
<dbReference type="KEGG" id="lez:GLE_0051"/>
<organism evidence="2 3">
    <name type="scientific">Lysobacter enzymogenes</name>
    <dbReference type="NCBI Taxonomy" id="69"/>
    <lineage>
        <taxon>Bacteria</taxon>
        <taxon>Pseudomonadati</taxon>
        <taxon>Pseudomonadota</taxon>
        <taxon>Gammaproteobacteria</taxon>
        <taxon>Lysobacterales</taxon>
        <taxon>Lysobacteraceae</taxon>
        <taxon>Lysobacter</taxon>
    </lineage>
</organism>
<evidence type="ECO:0000313" key="2">
    <source>
        <dbReference type="EMBL" id="ALN55410.1"/>
    </source>
</evidence>
<evidence type="ECO:0000256" key="1">
    <source>
        <dbReference type="SAM" id="MobiDB-lite"/>
    </source>
</evidence>
<dbReference type="AlphaFoldDB" id="A0A0S2DA38"/>
<reference evidence="2 3" key="1">
    <citation type="submission" date="2015-11" db="EMBL/GenBank/DDBJ databases">
        <title>Genome sequences of Lysobacter enzymogenes strain C3 and Lysobacter antibioticus ATCC 29479.</title>
        <authorList>
            <person name="Kobayashi D.Y."/>
        </authorList>
    </citation>
    <scope>NUCLEOTIDE SEQUENCE [LARGE SCALE GENOMIC DNA]</scope>
    <source>
        <strain evidence="2 3">C3</strain>
    </source>
</reference>
<protein>
    <submittedName>
        <fullName evidence="2">Uncharacterized protein</fullName>
    </submittedName>
</protein>
<feature type="region of interest" description="Disordered" evidence="1">
    <location>
        <begin position="1"/>
        <end position="38"/>
    </location>
</feature>
<feature type="compositionally biased region" description="Basic and acidic residues" evidence="1">
    <location>
        <begin position="29"/>
        <end position="38"/>
    </location>
</feature>
<gene>
    <name evidence="2" type="ORF">GLE_0051</name>
</gene>
<proteinExistence type="predicted"/>
<dbReference type="EMBL" id="CP013140">
    <property type="protein sequence ID" value="ALN55410.1"/>
    <property type="molecule type" value="Genomic_DNA"/>
</dbReference>